<comment type="caution">
    <text evidence="3">The sequence shown here is derived from an EMBL/GenBank/DDBJ whole genome shotgun (WGS) entry which is preliminary data.</text>
</comment>
<dbReference type="AlphaFoldDB" id="A0A4U0XV22"/>
<dbReference type="InterPro" id="IPR048952">
    <property type="entry name" value="AsnRS_N"/>
</dbReference>
<evidence type="ECO:0000256" key="1">
    <source>
        <dbReference type="SAM" id="MobiDB-lite"/>
    </source>
</evidence>
<name>A0A4U0XV22_9PEZI</name>
<gene>
    <name evidence="3" type="ORF">B0A55_02310</name>
</gene>
<sequence>MAEASKQTLHVDEEVGADSTEAADGSTAKPYKTLHYAYQQHADQAQYLVKSKDREGDDEAEWKPAAKAALKKAANYADAQRKKAGKEKELAVRQKKEQEEREKSLEEAKKIVIKEDQGLPKAVRINLGETRPEVVKLGSGERPKDAV</sequence>
<evidence type="ECO:0000313" key="3">
    <source>
        <dbReference type="EMBL" id="TKA80481.1"/>
    </source>
</evidence>
<feature type="region of interest" description="Disordered" evidence="1">
    <location>
        <begin position="79"/>
        <end position="106"/>
    </location>
</feature>
<dbReference type="STRING" id="329884.A0A4U0XV22"/>
<dbReference type="Proteomes" id="UP000309340">
    <property type="component" value="Unassembled WGS sequence"/>
</dbReference>
<dbReference type="Pfam" id="PF20917">
    <property type="entry name" value="AsnRS_N"/>
    <property type="match status" value="1"/>
</dbReference>
<feature type="domain" description="Asparagine--tRNA ligase N-terminal" evidence="2">
    <location>
        <begin position="26"/>
        <end position="120"/>
    </location>
</feature>
<feature type="region of interest" description="Disordered" evidence="1">
    <location>
        <begin position="1"/>
        <end position="28"/>
    </location>
</feature>
<feature type="compositionally biased region" description="Basic and acidic residues" evidence="1">
    <location>
        <begin position="86"/>
        <end position="106"/>
    </location>
</feature>
<protein>
    <recommendedName>
        <fullName evidence="2">Asparagine--tRNA ligase N-terminal domain-containing protein</fullName>
    </recommendedName>
</protein>
<proteinExistence type="predicted"/>
<reference evidence="3 4" key="1">
    <citation type="submission" date="2017-03" db="EMBL/GenBank/DDBJ databases">
        <title>Genomes of endolithic fungi from Antarctica.</title>
        <authorList>
            <person name="Coleine C."/>
            <person name="Masonjones S."/>
            <person name="Stajich J.E."/>
        </authorList>
    </citation>
    <scope>NUCLEOTIDE SEQUENCE [LARGE SCALE GENOMIC DNA]</scope>
    <source>
        <strain evidence="3 4">CCFEE 5184</strain>
    </source>
</reference>
<organism evidence="3 4">
    <name type="scientific">Friedmanniomyces simplex</name>
    <dbReference type="NCBI Taxonomy" id="329884"/>
    <lineage>
        <taxon>Eukaryota</taxon>
        <taxon>Fungi</taxon>
        <taxon>Dikarya</taxon>
        <taxon>Ascomycota</taxon>
        <taxon>Pezizomycotina</taxon>
        <taxon>Dothideomycetes</taxon>
        <taxon>Dothideomycetidae</taxon>
        <taxon>Mycosphaerellales</taxon>
        <taxon>Teratosphaeriaceae</taxon>
        <taxon>Friedmanniomyces</taxon>
    </lineage>
</organism>
<evidence type="ECO:0000259" key="2">
    <source>
        <dbReference type="Pfam" id="PF20917"/>
    </source>
</evidence>
<dbReference type="EMBL" id="NAJQ01000069">
    <property type="protein sequence ID" value="TKA80481.1"/>
    <property type="molecule type" value="Genomic_DNA"/>
</dbReference>
<accession>A0A4U0XV22</accession>
<keyword evidence="4" id="KW-1185">Reference proteome</keyword>
<dbReference type="Gene3D" id="3.30.1910.20">
    <property type="entry name" value="asparaginyl-tRNA synthetase, N-terminal domain"/>
    <property type="match status" value="1"/>
</dbReference>
<evidence type="ECO:0000313" key="4">
    <source>
        <dbReference type="Proteomes" id="UP000309340"/>
    </source>
</evidence>